<accession>A0A8J2Y8E3</accession>
<name>A0A8J2Y8E3_9FLAO</name>
<dbReference type="RefSeq" id="WP_188438791.1">
    <property type="nucleotide sequence ID" value="NZ_BMGK01000001.1"/>
</dbReference>
<evidence type="ECO:0000313" key="2">
    <source>
        <dbReference type="Proteomes" id="UP000652231"/>
    </source>
</evidence>
<dbReference type="AlphaFoldDB" id="A0A8J2Y8E3"/>
<protein>
    <submittedName>
        <fullName evidence="1">Uncharacterized protein</fullName>
    </submittedName>
</protein>
<dbReference type="PROSITE" id="PS51257">
    <property type="entry name" value="PROKAR_LIPOPROTEIN"/>
    <property type="match status" value="1"/>
</dbReference>
<sequence length="199" mass="22557">MKNLLLIFISLLIFSACKDNPVVKKAKEAKDNVVNTNNIIKESTKMQDDIKKLSETTPLTNDEMKSWLPEDVDGMKRTAFKTGAMGMMNIASVEATYATEEKDKSFKIEVIDGAGEMGAMSTAGLRMAFSTDFEEEDEFKSRKTVTKNEVKAIEEYDKRRNKAVIQLMHDNRFYVKATGENMDIDTLWGLIDEMDVENL</sequence>
<dbReference type="Proteomes" id="UP000652231">
    <property type="component" value="Unassembled WGS sequence"/>
</dbReference>
<keyword evidence="2" id="KW-1185">Reference proteome</keyword>
<organism evidence="1 2">
    <name type="scientific">Planktosalinus lacus</name>
    <dbReference type="NCBI Taxonomy" id="1526573"/>
    <lineage>
        <taxon>Bacteria</taxon>
        <taxon>Pseudomonadati</taxon>
        <taxon>Bacteroidota</taxon>
        <taxon>Flavobacteriia</taxon>
        <taxon>Flavobacteriales</taxon>
        <taxon>Flavobacteriaceae</taxon>
        <taxon>Planktosalinus</taxon>
    </lineage>
</organism>
<comment type="caution">
    <text evidence="1">The sequence shown here is derived from an EMBL/GenBank/DDBJ whole genome shotgun (WGS) entry which is preliminary data.</text>
</comment>
<gene>
    <name evidence="1" type="ORF">GCM10011312_03190</name>
</gene>
<reference evidence="1" key="2">
    <citation type="submission" date="2020-09" db="EMBL/GenBank/DDBJ databases">
        <authorList>
            <person name="Sun Q."/>
            <person name="Zhou Y."/>
        </authorList>
    </citation>
    <scope>NUCLEOTIDE SEQUENCE</scope>
    <source>
        <strain evidence="1">CGMCC 1.12924</strain>
    </source>
</reference>
<evidence type="ECO:0000313" key="1">
    <source>
        <dbReference type="EMBL" id="GGD82209.1"/>
    </source>
</evidence>
<proteinExistence type="predicted"/>
<dbReference type="EMBL" id="BMGK01000001">
    <property type="protein sequence ID" value="GGD82209.1"/>
    <property type="molecule type" value="Genomic_DNA"/>
</dbReference>
<reference evidence="1" key="1">
    <citation type="journal article" date="2014" name="Int. J. Syst. Evol. Microbiol.">
        <title>Complete genome sequence of Corynebacterium casei LMG S-19264T (=DSM 44701T), isolated from a smear-ripened cheese.</title>
        <authorList>
            <consortium name="US DOE Joint Genome Institute (JGI-PGF)"/>
            <person name="Walter F."/>
            <person name="Albersmeier A."/>
            <person name="Kalinowski J."/>
            <person name="Ruckert C."/>
        </authorList>
    </citation>
    <scope>NUCLEOTIDE SEQUENCE</scope>
    <source>
        <strain evidence="1">CGMCC 1.12924</strain>
    </source>
</reference>